<dbReference type="PANTHER" id="PTHR34512">
    <property type="entry name" value="CELL SURFACE PROTEIN"/>
    <property type="match status" value="1"/>
</dbReference>
<dbReference type="eggNOG" id="arCOG02556">
    <property type="taxonomic scope" value="Archaea"/>
</dbReference>
<feature type="region of interest" description="Disordered" evidence="1">
    <location>
        <begin position="405"/>
        <end position="520"/>
    </location>
</feature>
<feature type="region of interest" description="Disordered" evidence="1">
    <location>
        <begin position="24"/>
        <end position="76"/>
    </location>
</feature>
<dbReference type="InterPro" id="IPR011047">
    <property type="entry name" value="Quinoprotein_ADH-like_sf"/>
</dbReference>
<dbReference type="Gene3D" id="2.40.10.480">
    <property type="match status" value="1"/>
</dbReference>
<sequence length="540" mass="56680">MWNRRSVLATSVALAVASGIASNGVGAFDADDEGTAADRPDPSLEPNPDLDEQWLSADGGAGNARSVPNDPEFDGEALEPAWSVDIDHVGSVAVTDETIYATNESAVVALEAADGSVVWEADDVGHASEPAVDGDSVYVSGEHGEIVALDRADGSIRWSSDVDPEDRNAVSRHTVAYGAVFVVVEGTLYALEADDGSVRWQLDAVEDEDGETDEFRSDVAAANGVVYAVTEGFALALEPESGDERWRVEATTDWSDRPSRATATGVIVGGSYYGSPIRDAETGERIAAATSEYVELVLDDEMYVGGDAHAFYGRSYAADDEYEWKVDIHYSQVSAAIAGETVYAYVHEAEHPPSAAYSADLVALDKRDGTERWARSGDEVPVGPIRALSGDTLYVSHDDELVALRERSDDGESDGSDDGDANGDESADGSTESESANGDDADDATDGESTEGTGDETSTDELTDDESTDTETTDESPTDDVLGDEESSGSDEEGAESADETAAAEDADATPGLTTGAGIVGGALGLEWIRRKTSADEQTD</sequence>
<evidence type="ECO:0000259" key="2">
    <source>
        <dbReference type="Pfam" id="PF13360"/>
    </source>
</evidence>
<dbReference type="InterPro" id="IPR018391">
    <property type="entry name" value="PQQ_b-propeller_rpt"/>
</dbReference>
<dbReference type="Gene3D" id="2.130.10.10">
    <property type="entry name" value="YVTN repeat-like/Quinoprotein amine dehydrogenase"/>
    <property type="match status" value="1"/>
</dbReference>
<evidence type="ECO:0000256" key="1">
    <source>
        <dbReference type="SAM" id="MobiDB-lite"/>
    </source>
</evidence>
<dbReference type="InterPro" id="IPR015943">
    <property type="entry name" value="WD40/YVTN_repeat-like_dom_sf"/>
</dbReference>
<comment type="caution">
    <text evidence="3">The sequence shown here is derived from an EMBL/GenBank/DDBJ whole genome shotgun (WGS) entry which is preliminary data.</text>
</comment>
<feature type="compositionally biased region" description="Acidic residues" evidence="1">
    <location>
        <begin position="411"/>
        <end position="427"/>
    </location>
</feature>
<feature type="compositionally biased region" description="Acidic residues" evidence="1">
    <location>
        <begin position="437"/>
        <end position="508"/>
    </location>
</feature>
<gene>
    <name evidence="3" type="ORF">C493_03827</name>
</gene>
<dbReference type="PATRIC" id="fig|1227499.3.peg.788"/>
<dbReference type="Gene3D" id="2.40.128.630">
    <property type="match status" value="1"/>
</dbReference>
<accession>L9XHA1</accession>
<evidence type="ECO:0000313" key="3">
    <source>
        <dbReference type="EMBL" id="ELY60801.1"/>
    </source>
</evidence>
<dbReference type="SMART" id="SM00564">
    <property type="entry name" value="PQQ"/>
    <property type="match status" value="5"/>
</dbReference>
<evidence type="ECO:0000313" key="4">
    <source>
        <dbReference type="Proteomes" id="UP000011602"/>
    </source>
</evidence>
<dbReference type="EMBL" id="AOHZ01000017">
    <property type="protein sequence ID" value="ELY60801.1"/>
    <property type="molecule type" value="Genomic_DNA"/>
</dbReference>
<dbReference type="InterPro" id="IPR002372">
    <property type="entry name" value="PQQ_rpt_dom"/>
</dbReference>
<keyword evidence="4" id="KW-1185">Reference proteome</keyword>
<name>L9XHA1_9EURY</name>
<dbReference type="Pfam" id="PF13360">
    <property type="entry name" value="PQQ_2"/>
    <property type="match status" value="1"/>
</dbReference>
<feature type="domain" description="Pyrrolo-quinoline quinone repeat" evidence="2">
    <location>
        <begin position="104"/>
        <end position="319"/>
    </location>
</feature>
<dbReference type="SUPFAM" id="SSF50998">
    <property type="entry name" value="Quinoprotein alcohol dehydrogenase-like"/>
    <property type="match status" value="2"/>
</dbReference>
<dbReference type="STRING" id="1227499.C493_03827"/>
<organism evidence="3 4">
    <name type="scientific">Natronolimnohabitans innermongolicus JCM 12255</name>
    <dbReference type="NCBI Taxonomy" id="1227499"/>
    <lineage>
        <taxon>Archaea</taxon>
        <taxon>Methanobacteriati</taxon>
        <taxon>Methanobacteriota</taxon>
        <taxon>Stenosarchaea group</taxon>
        <taxon>Halobacteria</taxon>
        <taxon>Halobacteriales</taxon>
        <taxon>Natrialbaceae</taxon>
        <taxon>Natronolimnohabitans</taxon>
    </lineage>
</organism>
<proteinExistence type="predicted"/>
<reference evidence="3 4" key="1">
    <citation type="journal article" date="2014" name="PLoS Genet.">
        <title>Phylogenetically driven sequencing of extremely halophilic archaea reveals strategies for static and dynamic osmo-response.</title>
        <authorList>
            <person name="Becker E.A."/>
            <person name="Seitzer P.M."/>
            <person name="Tritt A."/>
            <person name="Larsen D."/>
            <person name="Krusor M."/>
            <person name="Yao A.I."/>
            <person name="Wu D."/>
            <person name="Madern D."/>
            <person name="Eisen J.A."/>
            <person name="Darling A.E."/>
            <person name="Facciotti M.T."/>
        </authorList>
    </citation>
    <scope>NUCLEOTIDE SEQUENCE [LARGE SCALE GENOMIC DNA]</scope>
    <source>
        <strain evidence="3 4">JCM 12255</strain>
    </source>
</reference>
<dbReference type="PANTHER" id="PTHR34512:SF30">
    <property type="entry name" value="OUTER MEMBRANE PROTEIN ASSEMBLY FACTOR BAMB"/>
    <property type="match status" value="1"/>
</dbReference>
<protein>
    <submittedName>
        <fullName evidence="3">Outer membrane biogenesis protein BamB</fullName>
    </submittedName>
</protein>
<dbReference type="Proteomes" id="UP000011602">
    <property type="component" value="Unassembled WGS sequence"/>
</dbReference>
<dbReference type="AlphaFoldDB" id="L9XHA1"/>